<evidence type="ECO:0000313" key="1">
    <source>
        <dbReference type="EMBL" id="ODM88172.1"/>
    </source>
</evidence>
<name>A0A1D2M5I4_ORCCI</name>
<comment type="caution">
    <text evidence="1">The sequence shown here is derived from an EMBL/GenBank/DDBJ whole genome shotgun (WGS) entry which is preliminary data.</text>
</comment>
<sequence length="146" mass="16428">MPLPSLFFAFSHFTQVNLAPVKNRDVAHVKVCTFLFVRWSLIPVVCVALSDFFPKNKQNTLCSLHTRSSDWKKIVTKITVFLRVGGCSIRVKWIPYKIRIALTSFPSRSCIVTCPGTHWQNPLFMHFLGSHKSPSFGSSVVVEGGC</sequence>
<organism evidence="1 2">
    <name type="scientific">Orchesella cincta</name>
    <name type="common">Springtail</name>
    <name type="synonym">Podura cincta</name>
    <dbReference type="NCBI Taxonomy" id="48709"/>
    <lineage>
        <taxon>Eukaryota</taxon>
        <taxon>Metazoa</taxon>
        <taxon>Ecdysozoa</taxon>
        <taxon>Arthropoda</taxon>
        <taxon>Hexapoda</taxon>
        <taxon>Collembola</taxon>
        <taxon>Entomobryomorpha</taxon>
        <taxon>Entomobryoidea</taxon>
        <taxon>Orchesellidae</taxon>
        <taxon>Orchesellinae</taxon>
        <taxon>Orchesella</taxon>
    </lineage>
</organism>
<protein>
    <submittedName>
        <fullName evidence="1">Tubulin beta chain</fullName>
    </submittedName>
</protein>
<dbReference type="AlphaFoldDB" id="A0A1D2M5I4"/>
<keyword evidence="2" id="KW-1185">Reference proteome</keyword>
<reference evidence="1 2" key="1">
    <citation type="journal article" date="2016" name="Genome Biol. Evol.">
        <title>Gene Family Evolution Reflects Adaptation to Soil Environmental Stressors in the Genome of the Collembolan Orchesella cincta.</title>
        <authorList>
            <person name="Faddeeva-Vakhrusheva A."/>
            <person name="Derks M.F."/>
            <person name="Anvar S.Y."/>
            <person name="Agamennone V."/>
            <person name="Suring W."/>
            <person name="Smit S."/>
            <person name="van Straalen N.M."/>
            <person name="Roelofs D."/>
        </authorList>
    </citation>
    <scope>NUCLEOTIDE SEQUENCE [LARGE SCALE GENOMIC DNA]</scope>
    <source>
        <tissue evidence="1">Mixed pool</tissue>
    </source>
</reference>
<dbReference type="Proteomes" id="UP000094527">
    <property type="component" value="Unassembled WGS sequence"/>
</dbReference>
<gene>
    <name evidence="1" type="ORF">Ocin01_18510</name>
</gene>
<accession>A0A1D2M5I4</accession>
<evidence type="ECO:0000313" key="2">
    <source>
        <dbReference type="Proteomes" id="UP000094527"/>
    </source>
</evidence>
<proteinExistence type="predicted"/>
<dbReference type="EMBL" id="LJIJ01004010">
    <property type="protein sequence ID" value="ODM88172.1"/>
    <property type="molecule type" value="Genomic_DNA"/>
</dbReference>